<feature type="non-terminal residue" evidence="3">
    <location>
        <position position="351"/>
    </location>
</feature>
<proteinExistence type="predicted"/>
<evidence type="ECO:0000313" key="4">
    <source>
        <dbReference type="Proteomes" id="UP000002729"/>
    </source>
</evidence>
<evidence type="ECO:0000259" key="2">
    <source>
        <dbReference type="PROSITE" id="PS50222"/>
    </source>
</evidence>
<dbReference type="PROSITE" id="PS50222">
    <property type="entry name" value="EF_HAND_2"/>
    <property type="match status" value="1"/>
</dbReference>
<feature type="non-terminal residue" evidence="3">
    <location>
        <position position="1"/>
    </location>
</feature>
<reference evidence="3 4" key="1">
    <citation type="journal article" date="2011" name="Proc. Natl. Acad. Sci. U.S.A.">
        <title>Niche of harmful alga Aureococcus anophagefferens revealed through ecogenomics.</title>
        <authorList>
            <person name="Gobler C.J."/>
            <person name="Berry D.L."/>
            <person name="Dyhrman S.T."/>
            <person name="Wilhelm S.W."/>
            <person name="Salamov A."/>
            <person name="Lobanov A.V."/>
            <person name="Zhang Y."/>
            <person name="Collier J.L."/>
            <person name="Wurch L.L."/>
            <person name="Kustka A.B."/>
            <person name="Dill B.D."/>
            <person name="Shah M."/>
            <person name="VerBerkmoes N.C."/>
            <person name="Kuo A."/>
            <person name="Terry A."/>
            <person name="Pangilinan J."/>
            <person name="Lindquist E.A."/>
            <person name="Lucas S."/>
            <person name="Paulsen I.T."/>
            <person name="Hattenrath-Lehmann T.K."/>
            <person name="Talmage S.C."/>
            <person name="Walker E.A."/>
            <person name="Koch F."/>
            <person name="Burson A.M."/>
            <person name="Marcoval M.A."/>
            <person name="Tang Y.Z."/>
            <person name="Lecleir G.R."/>
            <person name="Coyne K.J."/>
            <person name="Berg G.M."/>
            <person name="Bertrand E.M."/>
            <person name="Saito M.A."/>
            <person name="Gladyshev V.N."/>
            <person name="Grigoriev I.V."/>
        </authorList>
    </citation>
    <scope>NUCLEOTIDE SEQUENCE [LARGE SCALE GENOMIC DNA]</scope>
    <source>
        <strain evidence="4">CCMP 1984</strain>
    </source>
</reference>
<name>F0YRS7_AURAN</name>
<accession>F0YRS7</accession>
<feature type="compositionally biased region" description="Basic and acidic residues" evidence="1">
    <location>
        <begin position="25"/>
        <end position="48"/>
    </location>
</feature>
<dbReference type="AlphaFoldDB" id="F0YRS7"/>
<dbReference type="InParanoid" id="F0YRS7"/>
<dbReference type="RefSeq" id="XP_009043119.1">
    <property type="nucleotide sequence ID" value="XM_009044871.1"/>
</dbReference>
<sequence length="351" mass="37659">AGASKLQAKQRSRLARREIEEKHVAATKLQSRERSRLARREMDVKHDSATMLQSAQRARSARRAGPCIGHGRRLYQVMDRGGKKVLGIDEIVECVTNRPECVFFLKGCDNDLLRDLLAAPDLASKLAERPLATPGFVTADEFDQAIHAWARRPTMAALPEFAEEDEDGPNLETWSLESPVPSVVSVGSYPEADASPLFGAAPAPAPGAAPAPREPGPGTRAPKKARARKPAPPPAAPAPVVVVVAEPPPRRELVIDDALAAEIARATDARVARRRAATPAAPLGEDVREAFASQARDELGEDALGQARDAFFGADKDRSSTLDETEVKAVLGRMGVSAVDELTDYFMTDAG</sequence>
<keyword evidence="4" id="KW-1185">Reference proteome</keyword>
<dbReference type="Proteomes" id="UP000002729">
    <property type="component" value="Unassembled WGS sequence"/>
</dbReference>
<dbReference type="SUPFAM" id="SSF47473">
    <property type="entry name" value="EF-hand"/>
    <property type="match status" value="1"/>
</dbReference>
<organism evidence="4">
    <name type="scientific">Aureococcus anophagefferens</name>
    <name type="common">Harmful bloom alga</name>
    <dbReference type="NCBI Taxonomy" id="44056"/>
    <lineage>
        <taxon>Eukaryota</taxon>
        <taxon>Sar</taxon>
        <taxon>Stramenopiles</taxon>
        <taxon>Ochrophyta</taxon>
        <taxon>Pelagophyceae</taxon>
        <taxon>Pelagomonadales</taxon>
        <taxon>Pelagomonadaceae</taxon>
        <taxon>Aureococcus</taxon>
    </lineage>
</organism>
<feature type="region of interest" description="Disordered" evidence="1">
    <location>
        <begin position="195"/>
        <end position="237"/>
    </location>
</feature>
<dbReference type="InterPro" id="IPR002048">
    <property type="entry name" value="EF_hand_dom"/>
</dbReference>
<dbReference type="InterPro" id="IPR011992">
    <property type="entry name" value="EF-hand-dom_pair"/>
</dbReference>
<dbReference type="GO" id="GO:0005509">
    <property type="term" value="F:calcium ion binding"/>
    <property type="evidence" value="ECO:0007669"/>
    <property type="project" value="InterPro"/>
</dbReference>
<protein>
    <submittedName>
        <fullName evidence="3">Expressed protein</fullName>
    </submittedName>
</protein>
<dbReference type="KEGG" id="aaf:AURANDRAFT_69121"/>
<dbReference type="Gene3D" id="1.20.5.190">
    <property type="match status" value="1"/>
</dbReference>
<gene>
    <name evidence="3" type="ORF">AURANDRAFT_69121</name>
</gene>
<evidence type="ECO:0000256" key="1">
    <source>
        <dbReference type="SAM" id="MobiDB-lite"/>
    </source>
</evidence>
<evidence type="ECO:0000313" key="3">
    <source>
        <dbReference type="EMBL" id="EGB02182.1"/>
    </source>
</evidence>
<dbReference type="GeneID" id="20227253"/>
<feature type="compositionally biased region" description="Pro residues" evidence="1">
    <location>
        <begin position="203"/>
        <end position="215"/>
    </location>
</feature>
<dbReference type="PROSITE" id="PS50096">
    <property type="entry name" value="IQ"/>
    <property type="match status" value="2"/>
</dbReference>
<dbReference type="EMBL" id="GL833735">
    <property type="protein sequence ID" value="EGB02182.1"/>
    <property type="molecule type" value="Genomic_DNA"/>
</dbReference>
<feature type="domain" description="EF-hand" evidence="2">
    <location>
        <begin position="302"/>
        <end position="337"/>
    </location>
</feature>
<feature type="region of interest" description="Disordered" evidence="1">
    <location>
        <begin position="25"/>
        <end position="63"/>
    </location>
</feature>